<reference evidence="1 2" key="1">
    <citation type="submission" date="2019-03" db="EMBL/GenBank/DDBJ databases">
        <title>Draft genome sequences of novel Actinobacteria.</title>
        <authorList>
            <person name="Sahin N."/>
            <person name="Ay H."/>
            <person name="Saygin H."/>
        </authorList>
    </citation>
    <scope>NUCLEOTIDE SEQUENCE [LARGE SCALE GENOMIC DNA]</scope>
    <source>
        <strain evidence="1 2">KC310</strain>
    </source>
</reference>
<dbReference type="Proteomes" id="UP000295258">
    <property type="component" value="Unassembled WGS sequence"/>
</dbReference>
<dbReference type="RefSeq" id="WP_132598346.1">
    <property type="nucleotide sequence ID" value="NZ_SMKO01000091.1"/>
</dbReference>
<evidence type="ECO:0000313" key="2">
    <source>
        <dbReference type="Proteomes" id="UP000295258"/>
    </source>
</evidence>
<organism evidence="1 2">
    <name type="scientific">Nonomuraea deserti</name>
    <dbReference type="NCBI Taxonomy" id="1848322"/>
    <lineage>
        <taxon>Bacteria</taxon>
        <taxon>Bacillati</taxon>
        <taxon>Actinomycetota</taxon>
        <taxon>Actinomycetes</taxon>
        <taxon>Streptosporangiales</taxon>
        <taxon>Streptosporangiaceae</taxon>
        <taxon>Nonomuraea</taxon>
    </lineage>
</organism>
<evidence type="ECO:0000313" key="1">
    <source>
        <dbReference type="EMBL" id="TDD00572.1"/>
    </source>
</evidence>
<protein>
    <submittedName>
        <fullName evidence="1">Uncharacterized protein</fullName>
    </submittedName>
</protein>
<proteinExistence type="predicted"/>
<comment type="caution">
    <text evidence="1">The sequence shown here is derived from an EMBL/GenBank/DDBJ whole genome shotgun (WGS) entry which is preliminary data.</text>
</comment>
<accession>A0A4R4V6S6</accession>
<dbReference type="AlphaFoldDB" id="A0A4R4V6S6"/>
<name>A0A4R4V6S6_9ACTN</name>
<keyword evidence="2" id="KW-1185">Reference proteome</keyword>
<gene>
    <name evidence="1" type="ORF">E1292_28370</name>
</gene>
<sequence>MNDPTKLAKLAADYAAQNSLVLVPAIPETGIGPEVYLDPDTLELPAFLSLARKIGGCILYLRSEPFDPYADEDDIHELPTHLAQHVGQVGQVSVAFMANGLVHFWQQSAAWYLDWQRVLKESSGHHGLTIRDEDDQLSVEERERSEAELIDRLLADPEFRAARASARQRIARLSVPPDAQEWSFWDAIRTACERADALAKVQYIQLGQQLDGLAAELLADPEYRVTSSPAARKQLVDRFLISRADGFSGPSYVRDELYARVQQLRKSSTAGVGVAGSEIPFRKEREG</sequence>
<dbReference type="EMBL" id="SMKO01000091">
    <property type="protein sequence ID" value="TDD00572.1"/>
    <property type="molecule type" value="Genomic_DNA"/>
</dbReference>